<dbReference type="EMBL" id="CP002696">
    <property type="protein sequence ID" value="AEE16124.1"/>
    <property type="molecule type" value="Genomic_DNA"/>
</dbReference>
<dbReference type="SUPFAM" id="SSF81296">
    <property type="entry name" value="E set domains"/>
    <property type="match status" value="1"/>
</dbReference>
<dbReference type="InterPro" id="IPR032640">
    <property type="entry name" value="AMPK1_CBM"/>
</dbReference>
<dbReference type="AlphaFoldDB" id="F4LQA3"/>
<accession>F4LQA3</accession>
<organism evidence="3 4">
    <name type="scientific">Treponema brennaborense (strain DSM 12168 / CIP 105900 / DD5/3)</name>
    <dbReference type="NCBI Taxonomy" id="906968"/>
    <lineage>
        <taxon>Bacteria</taxon>
        <taxon>Pseudomonadati</taxon>
        <taxon>Spirochaetota</taxon>
        <taxon>Spirochaetia</taxon>
        <taxon>Spirochaetales</taxon>
        <taxon>Treponemataceae</taxon>
        <taxon>Treponema</taxon>
    </lineage>
</organism>
<feature type="chain" id="PRO_5003316894" description="AMP-activated protein kinase glycogen-binding domain-containing protein" evidence="1">
    <location>
        <begin position="21"/>
        <end position="687"/>
    </location>
</feature>
<evidence type="ECO:0000256" key="1">
    <source>
        <dbReference type="SAM" id="SignalP"/>
    </source>
</evidence>
<protein>
    <recommendedName>
        <fullName evidence="2">AMP-activated protein kinase glycogen-binding domain-containing protein</fullName>
    </recommendedName>
</protein>
<dbReference type="Proteomes" id="UP000006546">
    <property type="component" value="Chromosome"/>
</dbReference>
<dbReference type="eggNOG" id="COG0296">
    <property type="taxonomic scope" value="Bacteria"/>
</dbReference>
<dbReference type="InterPro" id="IPR013783">
    <property type="entry name" value="Ig-like_fold"/>
</dbReference>
<gene>
    <name evidence="3" type="ordered locus">Trebr_0682</name>
</gene>
<evidence type="ECO:0000259" key="2">
    <source>
        <dbReference type="Pfam" id="PF16561"/>
    </source>
</evidence>
<dbReference type="STRING" id="906968.Trebr_0682"/>
<dbReference type="Gene3D" id="2.60.40.10">
    <property type="entry name" value="Immunoglobulins"/>
    <property type="match status" value="1"/>
</dbReference>
<name>F4LQA3_TREBD</name>
<keyword evidence="4" id="KW-1185">Reference proteome</keyword>
<dbReference type="OrthoDB" id="355606at2"/>
<sequence length="687" mass="74662">MKKLSAFIMVLLVLCGFMFADVTVKNLGDGTAEVTFFYGNPKATEVVVAGSWTDWEKAPHPMTKVEKGWEYKTIVPIADTVLKYKFISDGNWTPDIKAPDTIDDGFGGKNGLVEVAVLAAAEAPAASGAAAAPATGKLKFQTWSMLGFQTKFNIKDGFETESAGINLKSYLKVGGDMLPNMPVYIEVALAEQDGFENLYKKDSLSWGDGFQNLLVDTIFDPIYFYGGQEASKSYLGHLKLGLTTPYVEFATGYKYAKLPAHKNVSWTTLDQDWEAGYNSVGGFSAFTLGQALRQIGDVKINAQILPNRTADRAGSQYGMAAWASAEYAGHYVDLQYNGAYGKTYKTIFDEVMEMDIIAGYSGKFGPIGVKLNALMNKYGDVKNADGTRAGYTPPSSDVGTVYSDADFIDNFAANVQTSYGSDLITATLGYRMRGVQASMMYVEDGKADDHEHIKDQLGDRNSQRVWLNLSSKPMSYLSVGLDTSVDMVLDKNKTIAFADKDNLKLSVKPSAGLKLQELAGIDASVDVYGQMYYNTKDKFADGTADGNQFKLKEIGVKFALGALNDAVKGIDVMYGLDNDNDTALFNTLLAAVKLPMNVTAQAGFGIRTAKGDAANPDTPFGFFLGASTPLKVLQKPVLYAQFLYGMDPYKGFGDGQENFNLDGYTLDSGVGNWQNNAAVRVGMHWDL</sequence>
<dbReference type="RefSeq" id="WP_013757843.1">
    <property type="nucleotide sequence ID" value="NC_015500.1"/>
</dbReference>
<reference evidence="4" key="1">
    <citation type="submission" date="2011-04" db="EMBL/GenBank/DDBJ databases">
        <title>The complete genome of Treponema brennaborense DSM 12168.</title>
        <authorList>
            <person name="Lucas S."/>
            <person name="Han J."/>
            <person name="Lapidus A."/>
            <person name="Bruce D."/>
            <person name="Goodwin L."/>
            <person name="Pitluck S."/>
            <person name="Peters L."/>
            <person name="Kyrpides N."/>
            <person name="Mavromatis K."/>
            <person name="Ivanova N."/>
            <person name="Mikhailova N."/>
            <person name="Pagani I."/>
            <person name="Teshima H."/>
            <person name="Detter J.C."/>
            <person name="Tapia R."/>
            <person name="Han C."/>
            <person name="Land M."/>
            <person name="Hauser L."/>
            <person name="Markowitz V."/>
            <person name="Cheng J.-F."/>
            <person name="Hugenholtz P."/>
            <person name="Woyke T."/>
            <person name="Wu D."/>
            <person name="Gronow S."/>
            <person name="Wellnitz S."/>
            <person name="Brambilla E."/>
            <person name="Klenk H.-P."/>
            <person name="Eisen J.A."/>
        </authorList>
    </citation>
    <scope>NUCLEOTIDE SEQUENCE [LARGE SCALE GENOMIC DNA]</scope>
    <source>
        <strain evidence="4">DSM 12168 / CIP 105900 / DD5/3</strain>
    </source>
</reference>
<dbReference type="KEGG" id="tbe:Trebr_0682"/>
<keyword evidence="1" id="KW-0732">Signal</keyword>
<proteinExistence type="predicted"/>
<feature type="signal peptide" evidence="1">
    <location>
        <begin position="1"/>
        <end position="20"/>
    </location>
</feature>
<dbReference type="CDD" id="cd02859">
    <property type="entry name" value="E_set_AMPKbeta_like_N"/>
    <property type="match status" value="1"/>
</dbReference>
<dbReference type="HOGENOM" id="CLU_413803_0_0_12"/>
<feature type="domain" description="AMP-activated protein kinase glycogen-binding" evidence="2">
    <location>
        <begin position="42"/>
        <end position="116"/>
    </location>
</feature>
<evidence type="ECO:0000313" key="4">
    <source>
        <dbReference type="Proteomes" id="UP000006546"/>
    </source>
</evidence>
<dbReference type="Pfam" id="PF16561">
    <property type="entry name" value="AMPK1_CBM"/>
    <property type="match status" value="1"/>
</dbReference>
<dbReference type="InterPro" id="IPR014756">
    <property type="entry name" value="Ig_E-set"/>
</dbReference>
<evidence type="ECO:0000313" key="3">
    <source>
        <dbReference type="EMBL" id="AEE16124.1"/>
    </source>
</evidence>